<dbReference type="Proteomes" id="UP001202248">
    <property type="component" value="Unassembled WGS sequence"/>
</dbReference>
<dbReference type="RefSeq" id="WP_240831591.1">
    <property type="nucleotide sequence ID" value="NZ_JAKWBL010000004.1"/>
</dbReference>
<proteinExistence type="predicted"/>
<sequence length="60" mass="7303">MIIDRNGNADIFYLRANDKKQGKPFSVEKIEAWIRKQKFKTDLIPINADKWVFEKYFYLF</sequence>
<reference evidence="1 2" key="1">
    <citation type="submission" date="2022-02" db="EMBL/GenBank/DDBJ databases">
        <authorList>
            <person name="Min J."/>
        </authorList>
    </citation>
    <scope>NUCLEOTIDE SEQUENCE [LARGE SCALE GENOMIC DNA]</scope>
    <source>
        <strain evidence="1 2">GR10-1</strain>
    </source>
</reference>
<gene>
    <name evidence="1" type="ORF">MKP09_17375</name>
</gene>
<accession>A0ABS9SME2</accession>
<name>A0ABS9SME2_9BACT</name>
<keyword evidence="2" id="KW-1185">Reference proteome</keyword>
<evidence type="ECO:0000313" key="2">
    <source>
        <dbReference type="Proteomes" id="UP001202248"/>
    </source>
</evidence>
<evidence type="ECO:0000313" key="1">
    <source>
        <dbReference type="EMBL" id="MCH5599548.1"/>
    </source>
</evidence>
<organism evidence="1 2">
    <name type="scientific">Niabella ginsengisoli</name>
    <dbReference type="NCBI Taxonomy" id="522298"/>
    <lineage>
        <taxon>Bacteria</taxon>
        <taxon>Pseudomonadati</taxon>
        <taxon>Bacteroidota</taxon>
        <taxon>Chitinophagia</taxon>
        <taxon>Chitinophagales</taxon>
        <taxon>Chitinophagaceae</taxon>
        <taxon>Niabella</taxon>
    </lineage>
</organism>
<comment type="caution">
    <text evidence="1">The sequence shown here is derived from an EMBL/GenBank/DDBJ whole genome shotgun (WGS) entry which is preliminary data.</text>
</comment>
<protein>
    <submittedName>
        <fullName evidence="1">Uncharacterized protein</fullName>
    </submittedName>
</protein>
<dbReference type="EMBL" id="JAKWBL010000004">
    <property type="protein sequence ID" value="MCH5599548.1"/>
    <property type="molecule type" value="Genomic_DNA"/>
</dbReference>